<dbReference type="InterPro" id="IPR001019">
    <property type="entry name" value="Gprotein_alpha_su"/>
</dbReference>
<protein>
    <submittedName>
        <fullName evidence="8">Guanine nucleotide-binding protein alpha-4 subunit</fullName>
    </submittedName>
</protein>
<comment type="caution">
    <text evidence="8">The sequence shown here is derived from an EMBL/GenBank/DDBJ whole genome shotgun (WGS) entry which is preliminary data.</text>
</comment>
<keyword evidence="3 5" id="KW-0342">GTP-binding</keyword>
<dbReference type="SUPFAM" id="SSF52540">
    <property type="entry name" value="P-loop containing nucleoside triphosphate hydrolases"/>
    <property type="match status" value="1"/>
</dbReference>
<dbReference type="STRING" id="39966.A0A369JI86"/>
<gene>
    <name evidence="8" type="primary">GPA4_5</name>
    <name evidence="8" type="ORF">Hypma_012713</name>
</gene>
<dbReference type="Gene3D" id="1.10.400.10">
    <property type="entry name" value="GI Alpha 1, domain 2-like"/>
    <property type="match status" value="1"/>
</dbReference>
<dbReference type="InterPro" id="IPR011025">
    <property type="entry name" value="GproteinA_insert"/>
</dbReference>
<dbReference type="FunFam" id="3.40.50.300:FF:000692">
    <property type="entry name" value="Guanine nucleotide-binding protein subunit alpha"/>
    <property type="match status" value="1"/>
</dbReference>
<evidence type="ECO:0000256" key="5">
    <source>
        <dbReference type="PIRSR" id="PIRSR601019-1"/>
    </source>
</evidence>
<evidence type="ECO:0000313" key="8">
    <source>
        <dbReference type="EMBL" id="RDB20287.1"/>
    </source>
</evidence>
<dbReference type="GO" id="GO:0005525">
    <property type="term" value="F:GTP binding"/>
    <property type="evidence" value="ECO:0007669"/>
    <property type="project" value="UniProtKB-KW"/>
</dbReference>
<dbReference type="InterPro" id="IPR027417">
    <property type="entry name" value="P-loop_NTPase"/>
</dbReference>
<dbReference type="GO" id="GO:0001664">
    <property type="term" value="F:G protein-coupled receptor binding"/>
    <property type="evidence" value="ECO:0007669"/>
    <property type="project" value="TreeGrafter"/>
</dbReference>
<name>A0A369JI86_HYPMA</name>
<organism evidence="8 9">
    <name type="scientific">Hypsizygus marmoreus</name>
    <name type="common">White beech mushroom</name>
    <name type="synonym">Agaricus marmoreus</name>
    <dbReference type="NCBI Taxonomy" id="39966"/>
    <lineage>
        <taxon>Eukaryota</taxon>
        <taxon>Fungi</taxon>
        <taxon>Dikarya</taxon>
        <taxon>Basidiomycota</taxon>
        <taxon>Agaricomycotina</taxon>
        <taxon>Agaricomycetes</taxon>
        <taxon>Agaricomycetidae</taxon>
        <taxon>Agaricales</taxon>
        <taxon>Tricholomatineae</taxon>
        <taxon>Lyophyllaceae</taxon>
        <taxon>Hypsizygus</taxon>
    </lineage>
</organism>
<feature type="binding site" evidence="6">
    <location>
        <position position="306"/>
    </location>
    <ligand>
        <name>Mg(2+)</name>
        <dbReference type="ChEBI" id="CHEBI:18420"/>
    </ligand>
</feature>
<dbReference type="Gene3D" id="3.40.50.300">
    <property type="entry name" value="P-loop containing nucleotide triphosphate hydrolases"/>
    <property type="match status" value="2"/>
</dbReference>
<evidence type="ECO:0000256" key="2">
    <source>
        <dbReference type="ARBA" id="ARBA00022741"/>
    </source>
</evidence>
<dbReference type="GO" id="GO:0005834">
    <property type="term" value="C:heterotrimeric G-protein complex"/>
    <property type="evidence" value="ECO:0007669"/>
    <property type="project" value="TreeGrafter"/>
</dbReference>
<evidence type="ECO:0000256" key="6">
    <source>
        <dbReference type="PIRSR" id="PIRSR601019-2"/>
    </source>
</evidence>
<evidence type="ECO:0000256" key="1">
    <source>
        <dbReference type="ARBA" id="ARBA00022723"/>
    </source>
</evidence>
<dbReference type="Pfam" id="PF00503">
    <property type="entry name" value="G-alpha"/>
    <property type="match status" value="1"/>
</dbReference>
<sequence>MGAIENDPFAIFTMPPPNETPAEKTERVRREAEEKRVSDRIDEEIKADKAALKKQKSVVKVLLLGQSESGKSTTLKNFRMKYARAAWKAERASWRAVIQLNLIRSIITIVETLQAEMDGTPLIEDLPRASSDTFDSASPPQPGQSLPYRLNEKHQLLKLRLGPLRRVEADLKRRLGAGTEEVVGGGGGVFGEGAGSEVTGIVGRGQREFGVRGWKQVLEGPLAALNGTSEGRGGSSDAWDEATEVIASCKEDMIALWTDEPVRDVLNRRRLRLEHSAGFFLNDLERIATRDYEPSDDDIMRARLRTLGIQEYRIQFEPSSSILGNVGLSGEFGQEWVLYDVGGSRTMRHKWVPYFEGINAIIFLAPISCFDERLLEDPDVNRLEDSFLLWRAVCGSKLLAKTTMILFLNKCDLLKRKLKSGAEVRQFLPSYGDRPNDPATVVKYLKEKFKDILKQQSPEPRVSYFYATSVTDTKATATTLKTVRDSILREHLKSADFV</sequence>
<dbReference type="InParanoid" id="A0A369JI86"/>
<keyword evidence="4" id="KW-0807">Transducer</keyword>
<dbReference type="GO" id="GO:0007188">
    <property type="term" value="P:adenylate cyclase-modulating G protein-coupled receptor signaling pathway"/>
    <property type="evidence" value="ECO:0007669"/>
    <property type="project" value="TreeGrafter"/>
</dbReference>
<feature type="region of interest" description="Disordered" evidence="7">
    <location>
        <begin position="1"/>
        <end position="37"/>
    </location>
</feature>
<dbReference type="SMART" id="SM00275">
    <property type="entry name" value="G_alpha"/>
    <property type="match status" value="1"/>
</dbReference>
<evidence type="ECO:0000256" key="4">
    <source>
        <dbReference type="ARBA" id="ARBA00023224"/>
    </source>
</evidence>
<evidence type="ECO:0000313" key="9">
    <source>
        <dbReference type="Proteomes" id="UP000076154"/>
    </source>
</evidence>
<dbReference type="GO" id="GO:0003924">
    <property type="term" value="F:GTPase activity"/>
    <property type="evidence" value="ECO:0007669"/>
    <property type="project" value="InterPro"/>
</dbReference>
<proteinExistence type="predicted"/>
<dbReference type="PROSITE" id="PS51882">
    <property type="entry name" value="G_ALPHA"/>
    <property type="match status" value="1"/>
</dbReference>
<accession>A0A369JI86</accession>
<evidence type="ECO:0000256" key="3">
    <source>
        <dbReference type="ARBA" id="ARBA00023134"/>
    </source>
</evidence>
<keyword evidence="6" id="KW-0460">Magnesium</keyword>
<keyword evidence="1 6" id="KW-0479">Metal-binding</keyword>
<feature type="compositionally biased region" description="Basic and acidic residues" evidence="7">
    <location>
        <begin position="21"/>
        <end position="37"/>
    </location>
</feature>
<feature type="region of interest" description="Disordered" evidence="7">
    <location>
        <begin position="127"/>
        <end position="147"/>
    </location>
</feature>
<dbReference type="Proteomes" id="UP000076154">
    <property type="component" value="Unassembled WGS sequence"/>
</dbReference>
<dbReference type="GO" id="GO:0031683">
    <property type="term" value="F:G-protein beta/gamma-subunit complex binding"/>
    <property type="evidence" value="ECO:0007669"/>
    <property type="project" value="InterPro"/>
</dbReference>
<keyword evidence="9" id="KW-1185">Reference proteome</keyword>
<reference evidence="8" key="1">
    <citation type="submission" date="2018-04" db="EMBL/GenBank/DDBJ databases">
        <title>Whole genome sequencing of Hypsizygus marmoreus.</title>
        <authorList>
            <person name="Choi I.-G."/>
            <person name="Min B."/>
            <person name="Kim J.-G."/>
            <person name="Kim S."/>
            <person name="Oh Y.-L."/>
            <person name="Kong W.-S."/>
            <person name="Park H."/>
            <person name="Jeong J."/>
            <person name="Song E.-S."/>
        </authorList>
    </citation>
    <scope>NUCLEOTIDE SEQUENCE [LARGE SCALE GENOMIC DNA]</scope>
    <source>
        <strain evidence="8">51987-8</strain>
    </source>
</reference>
<dbReference type="PANTHER" id="PTHR10218:SF360">
    <property type="entry name" value="GUANINE NUCLEOTIDE-BINDING PROTEIN SUBUNIT ALPHA HOMOLOG"/>
    <property type="match status" value="1"/>
</dbReference>
<evidence type="ECO:0000256" key="7">
    <source>
        <dbReference type="SAM" id="MobiDB-lite"/>
    </source>
</evidence>
<dbReference type="GO" id="GO:0005737">
    <property type="term" value="C:cytoplasm"/>
    <property type="evidence" value="ECO:0007669"/>
    <property type="project" value="TreeGrafter"/>
</dbReference>
<dbReference type="PRINTS" id="PR00318">
    <property type="entry name" value="GPROTEINA"/>
</dbReference>
<dbReference type="OrthoDB" id="5817230at2759"/>
<dbReference type="GO" id="GO:0046872">
    <property type="term" value="F:metal ion binding"/>
    <property type="evidence" value="ECO:0007669"/>
    <property type="project" value="UniProtKB-KW"/>
</dbReference>
<dbReference type="PANTHER" id="PTHR10218">
    <property type="entry name" value="GTP-BINDING PROTEIN ALPHA SUBUNIT"/>
    <property type="match status" value="1"/>
</dbReference>
<feature type="binding site" evidence="5">
    <location>
        <begin position="409"/>
        <end position="412"/>
    </location>
    <ligand>
        <name>GTP</name>
        <dbReference type="ChEBI" id="CHEBI:37565"/>
    </ligand>
</feature>
<dbReference type="AlphaFoldDB" id="A0A369JI86"/>
<keyword evidence="2 5" id="KW-0547">Nucleotide-binding</keyword>
<dbReference type="EMBL" id="LUEZ02000069">
    <property type="protein sequence ID" value="RDB20287.1"/>
    <property type="molecule type" value="Genomic_DNA"/>
</dbReference>
<dbReference type="SUPFAM" id="SSF47895">
    <property type="entry name" value="Transducin (alpha subunit), insertion domain"/>
    <property type="match status" value="1"/>
</dbReference>